<dbReference type="eggNOG" id="ENOG502T1MV">
    <property type="taxonomic scope" value="Eukaryota"/>
</dbReference>
<proteinExistence type="predicted"/>
<name>G0QMN7_ICHMU</name>
<dbReference type="EMBL" id="GL983433">
    <property type="protein sequence ID" value="EGR33518.1"/>
    <property type="molecule type" value="Genomic_DNA"/>
</dbReference>
<evidence type="ECO:0000313" key="1">
    <source>
        <dbReference type="EMBL" id="EGR33518.1"/>
    </source>
</evidence>
<dbReference type="AlphaFoldDB" id="G0QMN7"/>
<dbReference type="Proteomes" id="UP000008983">
    <property type="component" value="Unassembled WGS sequence"/>
</dbReference>
<reference evidence="1 2" key="1">
    <citation type="submission" date="2011-07" db="EMBL/GenBank/DDBJ databases">
        <authorList>
            <person name="Coyne R."/>
            <person name="Brami D."/>
            <person name="Johnson J."/>
            <person name="Hostetler J."/>
            <person name="Hannick L."/>
            <person name="Clark T."/>
            <person name="Cassidy-Hanley D."/>
            <person name="Inman J."/>
        </authorList>
    </citation>
    <scope>NUCLEOTIDE SEQUENCE [LARGE SCALE GENOMIC DNA]</scope>
    <source>
        <strain evidence="1 2">G5</strain>
    </source>
</reference>
<dbReference type="RefSeq" id="XP_004037504.1">
    <property type="nucleotide sequence ID" value="XM_004037456.1"/>
</dbReference>
<dbReference type="OrthoDB" id="301067at2759"/>
<dbReference type="InParanoid" id="G0QMN7"/>
<keyword evidence="2" id="KW-1185">Reference proteome</keyword>
<sequence length="379" mass="44921">MGVPESFYPGSPLGPNPIDDPEYFIQWYEQNCPEPYRVLIEQMKQLGTITRGVNTPEFLKKWIEIDPSLIEDEFQKIHQQQQDDDDLDLSTDEEIDYNQYRQMEENIPQEEQELLAQQEQQNAGNDEDFKIGDGGIGQFFYKQTNIPRMSFDNQLYLNLPQNYQYPEDISAAEQVVYAEQNMTFHSGFNEYEIPPIPERVTKELYQFSGLPSCYTYYYTLPEFVRNSLFVKNVARVYEYKRHDISHKDKILATNYASKLSLPVDGLIYNVARQMIISNKYKMTLKEQQIMKDSDILIFEADMESWYQQVNKDEHTSSKLNERVGVPKRLQENEIEEELCDLPLEYYDNEDGFWNDIIQIKHNRNNNAYPIIQSRPYFKH</sequence>
<dbReference type="OMA" id="VNGEHRY"/>
<gene>
    <name evidence="1" type="ORF">IMG5_050700</name>
</gene>
<evidence type="ECO:0000313" key="2">
    <source>
        <dbReference type="Proteomes" id="UP000008983"/>
    </source>
</evidence>
<accession>G0QMN7</accession>
<dbReference type="STRING" id="857967.G0QMN7"/>
<organism evidence="1 2">
    <name type="scientific">Ichthyophthirius multifiliis</name>
    <name type="common">White spot disease agent</name>
    <name type="synonym">Ich</name>
    <dbReference type="NCBI Taxonomy" id="5932"/>
    <lineage>
        <taxon>Eukaryota</taxon>
        <taxon>Sar</taxon>
        <taxon>Alveolata</taxon>
        <taxon>Ciliophora</taxon>
        <taxon>Intramacronucleata</taxon>
        <taxon>Oligohymenophorea</taxon>
        <taxon>Hymenostomatida</taxon>
        <taxon>Ophryoglenina</taxon>
        <taxon>Ichthyophthirius</taxon>
    </lineage>
</organism>
<dbReference type="GeneID" id="14909700"/>
<protein>
    <submittedName>
        <fullName evidence="1">Uncharacterized protein</fullName>
    </submittedName>
</protein>